<dbReference type="PANTHER" id="PTHR31084">
    <property type="entry name" value="ALPHA-L-FUCOSIDASE 2"/>
    <property type="match status" value="1"/>
</dbReference>
<dbReference type="EMBL" id="LT607413">
    <property type="protein sequence ID" value="SCF36984.1"/>
    <property type="molecule type" value="Genomic_DNA"/>
</dbReference>
<dbReference type="InterPro" id="IPR049053">
    <property type="entry name" value="AFCA-like_C"/>
</dbReference>
<keyword evidence="5" id="KW-1185">Reference proteome</keyword>
<evidence type="ECO:0000259" key="2">
    <source>
        <dbReference type="Pfam" id="PF21307"/>
    </source>
</evidence>
<evidence type="ECO:0000259" key="1">
    <source>
        <dbReference type="Pfam" id="PF14498"/>
    </source>
</evidence>
<dbReference type="InterPro" id="IPR016518">
    <property type="entry name" value="Alpha-L-fucosidase"/>
</dbReference>
<reference evidence="5" key="1">
    <citation type="submission" date="2016-06" db="EMBL/GenBank/DDBJ databases">
        <authorList>
            <person name="Varghese N."/>
            <person name="Submissions Spin"/>
        </authorList>
    </citation>
    <scope>NUCLEOTIDE SEQUENCE [LARGE SCALE GENOMIC DNA]</scope>
    <source>
        <strain evidence="5">DSM 43816</strain>
    </source>
</reference>
<dbReference type="SUPFAM" id="SSF48208">
    <property type="entry name" value="Six-hairpin glycosidases"/>
    <property type="match status" value="1"/>
</dbReference>
<feature type="domain" description="Glycosyl hydrolase family 95 N-terminal" evidence="1">
    <location>
        <begin position="13"/>
        <end position="254"/>
    </location>
</feature>
<dbReference type="Pfam" id="PF14498">
    <property type="entry name" value="Glyco_hyd_65N_2"/>
    <property type="match status" value="1"/>
</dbReference>
<dbReference type="Pfam" id="PF22124">
    <property type="entry name" value="Glyco_hydro_95_cat"/>
    <property type="match status" value="1"/>
</dbReference>
<sequence length="784" mass="84391">MPDPTTTRPGPRIRFHHPATSWMDALPLGNGRLGAMVHAGRTRDRIALNADTLWSGGPRTHGVTGGPATLAEVRRLLLDEGDPAAAGVASKRLQGPNSEAYQPLGDLLVDLVAPTGGDCRRELDLTRAVATARTGATVRTAFCSAPDDVLVVRLRGDHPLDVTVTLRHPHREGWTTRPDPVTVAAGGRVPAHVPPPHPDRSEPVVYTPGEGMCFGYAVRVLARPGTVTADGDTLRVTGTREATLLVAAETAYRGWDRVPHDDRRRLLDAVTATLDAATAVGPDRLAARHEADHRALFDRVHLDLPGDPALDAVPTDERLARVRAGHADPGLAATLFAYGRYLLIAASRPGSQPATLQGVWCEDVQPAWSSNHTVNINLQMTYWAAETTNLPECHRPLFDMVDELAVSGARTARSLYDCAGWTAHHNVDLWRTSWPVGEGRDDPMWAMWPMGGVWLTLHLVDHAEFAGDDEFLAGRVWPLLRGLAAFFLDFLTPEGTGRLVSCPSTSPENTYRDPAGREVSVDVMTTMDVWLLRDLFRATLTAADRVARAGGDPTARADGDLVRRVRAARGRLPEPVVGPDGRLCEWSAPVTEVDPGHRHLSHLYGLCPGTAVDPVDTPAWSAAARRSLRARLDAGGGSTGWSRAWTIGLWARLGDGVAAAEGLRELFTHYTAPNLLNLQPPTTFQIDGTLGATAAIAELLVQSHNGRLRLLPALPPAWPDGTVRGLRARGPVLVDLAWRDGRPTSATFTAAHDRTILLALPPGVPGPSSVQVRAHVPTTLTFPG</sequence>
<proteinExistence type="predicted"/>
<dbReference type="OrthoDB" id="9802600at2"/>
<gene>
    <name evidence="4" type="ORF">GA0070618_5850</name>
</gene>
<dbReference type="Gene3D" id="1.50.10.10">
    <property type="match status" value="1"/>
</dbReference>
<feature type="domain" description="Glycosyl hydrolase family 95 catalytic" evidence="3">
    <location>
        <begin position="283"/>
        <end position="700"/>
    </location>
</feature>
<dbReference type="PIRSF" id="PIRSF007663">
    <property type="entry name" value="UCP007663"/>
    <property type="match status" value="1"/>
</dbReference>
<protein>
    <submittedName>
        <fullName evidence="4">Alpha-L-fucosidase 2</fullName>
    </submittedName>
</protein>
<dbReference type="GO" id="GO:0005975">
    <property type="term" value="P:carbohydrate metabolic process"/>
    <property type="evidence" value="ECO:0007669"/>
    <property type="project" value="InterPro"/>
</dbReference>
<dbReference type="InterPro" id="IPR054363">
    <property type="entry name" value="GH95_cat"/>
</dbReference>
<dbReference type="InParanoid" id="A0A1C4ZW41"/>
<evidence type="ECO:0000259" key="3">
    <source>
        <dbReference type="Pfam" id="PF22124"/>
    </source>
</evidence>
<accession>A0A1C4ZW41</accession>
<dbReference type="PANTHER" id="PTHR31084:SF0">
    <property type="entry name" value="ALPHA-L-FUCOSIDASE 2"/>
    <property type="match status" value="1"/>
</dbReference>
<dbReference type="Proteomes" id="UP000198253">
    <property type="component" value="Chromosome I"/>
</dbReference>
<name>A0A1C4ZW41_MICEC</name>
<dbReference type="GO" id="GO:0004560">
    <property type="term" value="F:alpha-L-fucosidase activity"/>
    <property type="evidence" value="ECO:0007669"/>
    <property type="project" value="InterPro"/>
</dbReference>
<dbReference type="InterPro" id="IPR027414">
    <property type="entry name" value="GH95_N_dom"/>
</dbReference>
<organism evidence="4 5">
    <name type="scientific">Micromonospora echinospora</name>
    <name type="common">Micromonospora purpurea</name>
    <dbReference type="NCBI Taxonomy" id="1877"/>
    <lineage>
        <taxon>Bacteria</taxon>
        <taxon>Bacillati</taxon>
        <taxon>Actinomycetota</taxon>
        <taxon>Actinomycetes</taxon>
        <taxon>Micromonosporales</taxon>
        <taxon>Micromonosporaceae</taxon>
        <taxon>Micromonospora</taxon>
    </lineage>
</organism>
<dbReference type="Pfam" id="PF21307">
    <property type="entry name" value="Glyco_hydro_95_C"/>
    <property type="match status" value="1"/>
</dbReference>
<dbReference type="InterPro" id="IPR012341">
    <property type="entry name" value="6hp_glycosidase-like_sf"/>
</dbReference>
<feature type="domain" description="Alpha fucosidase A-like C-terminal" evidence="2">
    <location>
        <begin position="702"/>
        <end position="759"/>
    </location>
</feature>
<dbReference type="AlphaFoldDB" id="A0A1C4ZW41"/>
<evidence type="ECO:0000313" key="4">
    <source>
        <dbReference type="EMBL" id="SCF36984.1"/>
    </source>
</evidence>
<evidence type="ECO:0000313" key="5">
    <source>
        <dbReference type="Proteomes" id="UP000198253"/>
    </source>
</evidence>
<dbReference type="InterPro" id="IPR008928">
    <property type="entry name" value="6-hairpin_glycosidase_sf"/>
</dbReference>
<dbReference type="RefSeq" id="WP_088984467.1">
    <property type="nucleotide sequence ID" value="NZ_LT607413.1"/>
</dbReference>